<protein>
    <submittedName>
        <fullName evidence="4">MCE family protein</fullName>
    </submittedName>
</protein>
<keyword evidence="1" id="KW-0472">Membrane</keyword>
<comment type="caution">
    <text evidence="4">The sequence shown here is derived from an EMBL/GenBank/DDBJ whole genome shotgun (WGS) entry which is preliminary data.</text>
</comment>
<name>A0ABU7LAX9_9NOCA</name>
<dbReference type="RefSeq" id="WP_330133952.1">
    <property type="nucleotide sequence ID" value="NZ_JAUTXY010000006.1"/>
</dbReference>
<keyword evidence="5" id="KW-1185">Reference proteome</keyword>
<reference evidence="4 5" key="1">
    <citation type="submission" date="2023-07" db="EMBL/GenBank/DDBJ databases">
        <authorList>
            <person name="Girao M."/>
            <person name="Carvalho M.F."/>
        </authorList>
    </citation>
    <scope>NUCLEOTIDE SEQUENCE [LARGE SCALE GENOMIC DNA]</scope>
    <source>
        <strain evidence="4 5">YIM65754</strain>
    </source>
</reference>
<dbReference type="InterPro" id="IPR024516">
    <property type="entry name" value="Mce_C"/>
</dbReference>
<dbReference type="Pfam" id="PF02470">
    <property type="entry name" value="MlaD"/>
    <property type="match status" value="1"/>
</dbReference>
<evidence type="ECO:0000259" key="2">
    <source>
        <dbReference type="Pfam" id="PF02470"/>
    </source>
</evidence>
<dbReference type="EMBL" id="JAUTXY010000006">
    <property type="protein sequence ID" value="MEE2058697.1"/>
    <property type="molecule type" value="Genomic_DNA"/>
</dbReference>
<sequence>MSFLLESEPNRVTVRALVLRGVIALAVAVLLVAGILAKMNGAFDKSYHVAAALTDVGDGLPARSDVKFRGVLVGQVDDVVMAEGGGRNLVNIAIRPEYLDGIPATVTARVVPSNVFAVSSVQLVDNGPAPHLAEGATIPQDESLSTVQLQTALTKLRDLTAATARLSSQETLGVLATVAQATDRRGDDIVSAGAQLQRIVHAVGAVVTPDGSPSTLSALADAVEGLQHSAPELLDAVNHAVVPMRTIAEKREQLSTLFFGSANTLSTMATSLENNSDRIVGITTQLEPVLGVVADGAHEFTPIVTRMNWISGKWWTEFWPVGQQNGTGKFVFQATPHISYTRTDCPRYGDLAGPSCATAPDTGAPPVAEQLGSTRTVERTPIGGNVGQVGAPAEKDIVDQILGGDFGGAADLLLGPITRGVDIRVTPETDGGSR</sequence>
<dbReference type="PANTHER" id="PTHR33371">
    <property type="entry name" value="INTERMEMBRANE PHOSPHOLIPID TRANSPORT SYSTEM BINDING PROTEIN MLAD-RELATED"/>
    <property type="match status" value="1"/>
</dbReference>
<dbReference type="Proteomes" id="UP001336020">
    <property type="component" value="Unassembled WGS sequence"/>
</dbReference>
<dbReference type="InterPro" id="IPR052336">
    <property type="entry name" value="MlaD_Phospholipid_Transporter"/>
</dbReference>
<dbReference type="Pfam" id="PF11887">
    <property type="entry name" value="Mce4_CUP1"/>
    <property type="match status" value="1"/>
</dbReference>
<evidence type="ECO:0000256" key="1">
    <source>
        <dbReference type="SAM" id="Phobius"/>
    </source>
</evidence>
<keyword evidence="1" id="KW-1133">Transmembrane helix</keyword>
<proteinExistence type="predicted"/>
<evidence type="ECO:0000259" key="3">
    <source>
        <dbReference type="Pfam" id="PF11887"/>
    </source>
</evidence>
<dbReference type="PANTHER" id="PTHR33371:SF19">
    <property type="entry name" value="MCE-FAMILY PROTEIN MCE4A"/>
    <property type="match status" value="1"/>
</dbReference>
<evidence type="ECO:0000313" key="5">
    <source>
        <dbReference type="Proteomes" id="UP001336020"/>
    </source>
</evidence>
<gene>
    <name evidence="4" type="ORF">Q7514_14335</name>
</gene>
<keyword evidence="1" id="KW-0812">Transmembrane</keyword>
<feature type="domain" description="Mce/MlaD" evidence="2">
    <location>
        <begin position="46"/>
        <end position="124"/>
    </location>
</feature>
<feature type="domain" description="Mammalian cell entry C-terminal" evidence="3">
    <location>
        <begin position="130"/>
        <end position="320"/>
    </location>
</feature>
<organism evidence="4 5">
    <name type="scientific">Rhodococcus artemisiae</name>
    <dbReference type="NCBI Taxonomy" id="714159"/>
    <lineage>
        <taxon>Bacteria</taxon>
        <taxon>Bacillati</taxon>
        <taxon>Actinomycetota</taxon>
        <taxon>Actinomycetes</taxon>
        <taxon>Mycobacteriales</taxon>
        <taxon>Nocardiaceae</taxon>
        <taxon>Rhodococcus</taxon>
    </lineage>
</organism>
<evidence type="ECO:0000313" key="4">
    <source>
        <dbReference type="EMBL" id="MEE2058697.1"/>
    </source>
</evidence>
<dbReference type="InterPro" id="IPR003399">
    <property type="entry name" value="Mce/MlaD"/>
</dbReference>
<accession>A0ABU7LAX9</accession>
<feature type="transmembrane region" description="Helical" evidence="1">
    <location>
        <begin position="12"/>
        <end position="37"/>
    </location>
</feature>